<feature type="transmembrane region" description="Helical" evidence="19">
    <location>
        <begin position="177"/>
        <end position="196"/>
    </location>
</feature>
<evidence type="ECO:0000256" key="17">
    <source>
        <dbReference type="ARBA" id="ARBA00036686"/>
    </source>
</evidence>
<keyword evidence="9 19" id="KW-1133">Transmembrane helix</keyword>
<evidence type="ECO:0000256" key="8">
    <source>
        <dbReference type="ARBA" id="ARBA00022847"/>
    </source>
</evidence>
<comment type="subcellular location">
    <subcellularLocation>
        <location evidence="2">Cell membrane</location>
        <topology evidence="2">Multi-pass membrane protein</topology>
    </subcellularLocation>
    <subcellularLocation>
        <location evidence="1">Endoplasmic reticulum membrane</location>
        <topology evidence="1">Multi-pass membrane protein</topology>
    </subcellularLocation>
</comment>
<dbReference type="SUPFAM" id="SSF103473">
    <property type="entry name" value="MFS general substrate transporter"/>
    <property type="match status" value="1"/>
</dbReference>
<dbReference type="GO" id="GO:0097009">
    <property type="term" value="P:energy homeostasis"/>
    <property type="evidence" value="ECO:0007669"/>
    <property type="project" value="Ensembl"/>
</dbReference>
<feature type="transmembrane region" description="Helical" evidence="19">
    <location>
        <begin position="318"/>
        <end position="341"/>
    </location>
</feature>
<keyword evidence="12" id="KW-1015">Disulfide bond</keyword>
<sequence length="607" mass="66434">MCVPRYVCVCVCVCARVRAHTHIRIPVLGLLLLPASLPCHLRFSCHPPVPQPIGSSRPWSPLHGGRRRQDSVSDLMLHAQDFGPGALLLSGLQAWPSASTQRPWGGCIGVEGGGRNLLPRQAPCGNTEQSRLTPDPGVWPPAPTQTLPFPRIIFSTPLAIIAYFLIWFVPDFPRGQALWYLLFYCLFETLVTVSVGPSPGCQWGGMRVVPGPVGLVQEATWACPSSDWLTASLPCQCFHVPYSALTMFISTEQSERDSATAYRMTVEVLGTVLGTAIQGQIVGQADTPCLQDPSDSALAMEGANHTQSTTSLKETQNAYLLAAGVIASIYVICAVILTLGVREQREPYETQQAEPMSFFRGLRLVMSHGPYVKLIAGFLFTSLAFMLVEGNFALFCTYTLGFRNEFQNLLLAIMLSATFTIPIWQWFLTRFGKKTAVYVGISSAVPFLILVAFMESNLIVTYVVAVAAGISVAAAFLLPWSMLPDVIDDFHLKQPQSHGTEPIFFSFYVFFTKFASGVSLGISTLSLDFAGYQTRGCSQPARVKFTLKLLVTIAPIVLILLGLLLFKLYPIDEEKRRQNKKALQALREEASSSGCSDTDSTELASIL</sequence>
<evidence type="ECO:0000313" key="20">
    <source>
        <dbReference type="Ensembl" id="ENSCAFP00020004688.1"/>
    </source>
</evidence>
<evidence type="ECO:0000256" key="18">
    <source>
        <dbReference type="ARBA" id="ARBA00036741"/>
    </source>
</evidence>
<dbReference type="GO" id="GO:0045056">
    <property type="term" value="P:transcytosis"/>
    <property type="evidence" value="ECO:0007669"/>
    <property type="project" value="Ensembl"/>
</dbReference>
<feature type="transmembrane region" description="Helical" evidence="19">
    <location>
        <begin position="152"/>
        <end position="170"/>
    </location>
</feature>
<dbReference type="GO" id="GO:0050890">
    <property type="term" value="P:cognition"/>
    <property type="evidence" value="ECO:0007669"/>
    <property type="project" value="Ensembl"/>
</dbReference>
<keyword evidence="7" id="KW-0256">Endoplasmic reticulum</keyword>
<dbReference type="AlphaFoldDB" id="A0A8C0JT23"/>
<dbReference type="GO" id="GO:0031999">
    <property type="term" value="P:negative regulation of fatty acid beta-oxidation"/>
    <property type="evidence" value="ECO:0007669"/>
    <property type="project" value="Ensembl"/>
</dbReference>
<feature type="transmembrane region" description="Helical" evidence="19">
    <location>
        <begin position="459"/>
        <end position="483"/>
    </location>
</feature>
<dbReference type="GO" id="GO:0005886">
    <property type="term" value="C:plasma membrane"/>
    <property type="evidence" value="ECO:0007669"/>
    <property type="project" value="UniProtKB-SubCell"/>
</dbReference>
<evidence type="ECO:0000256" key="5">
    <source>
        <dbReference type="ARBA" id="ARBA00022475"/>
    </source>
</evidence>
<evidence type="ECO:0000256" key="11">
    <source>
        <dbReference type="ARBA" id="ARBA00023136"/>
    </source>
</evidence>
<evidence type="ECO:0000256" key="13">
    <source>
        <dbReference type="ARBA" id="ARBA00023180"/>
    </source>
</evidence>
<dbReference type="GO" id="GO:0008643">
    <property type="term" value="P:carbohydrate transport"/>
    <property type="evidence" value="ECO:0007669"/>
    <property type="project" value="InterPro"/>
</dbReference>
<dbReference type="GO" id="GO:1990379">
    <property type="term" value="P:lipid transport across blood-brain barrier"/>
    <property type="evidence" value="ECO:0007669"/>
    <property type="project" value="Ensembl"/>
</dbReference>
<dbReference type="GO" id="GO:0030307">
    <property type="term" value="P:positive regulation of cell growth"/>
    <property type="evidence" value="ECO:0007669"/>
    <property type="project" value="Ensembl"/>
</dbReference>
<comment type="catalytic activity">
    <reaction evidence="16">
        <text>1-(4Z,7Z,10Z,13Z,16Z,19Z-docosahexaenoyl)-sn-glycero-3-phosphocholine(in) + Na(+)(in) = 1-(4Z,7Z,10Z,13Z,16Z,19Z-docosahexaenoyl)-sn-glycero-3-phosphocholine(out) + Na(+)(out)</text>
        <dbReference type="Rhea" id="RHEA:43860"/>
        <dbReference type="ChEBI" id="CHEBI:29101"/>
        <dbReference type="ChEBI" id="CHEBI:73873"/>
    </reaction>
</comment>
<organism evidence="20 21">
    <name type="scientific">Canis lupus dingo</name>
    <name type="common">dingo</name>
    <dbReference type="NCBI Taxonomy" id="286419"/>
    <lineage>
        <taxon>Eukaryota</taxon>
        <taxon>Metazoa</taxon>
        <taxon>Chordata</taxon>
        <taxon>Craniata</taxon>
        <taxon>Vertebrata</taxon>
        <taxon>Euteleostomi</taxon>
        <taxon>Mammalia</taxon>
        <taxon>Eutheria</taxon>
        <taxon>Laurasiatheria</taxon>
        <taxon>Carnivora</taxon>
        <taxon>Caniformia</taxon>
        <taxon>Canidae</taxon>
        <taxon>Canis</taxon>
    </lineage>
</organism>
<gene>
    <name evidence="20" type="primary">MFSD2A</name>
</gene>
<evidence type="ECO:0000256" key="2">
    <source>
        <dbReference type="ARBA" id="ARBA00004651"/>
    </source>
</evidence>
<dbReference type="GO" id="GO:0005829">
    <property type="term" value="C:cytosol"/>
    <property type="evidence" value="ECO:0007669"/>
    <property type="project" value="Ensembl"/>
</dbReference>
<feature type="transmembrane region" description="Helical" evidence="19">
    <location>
        <begin position="435"/>
        <end position="453"/>
    </location>
</feature>
<dbReference type="GO" id="GO:0035633">
    <property type="term" value="P:maintenance of blood-brain barrier"/>
    <property type="evidence" value="ECO:0007669"/>
    <property type="project" value="Ensembl"/>
</dbReference>
<dbReference type="InterPro" id="IPR036259">
    <property type="entry name" value="MFS_trans_sf"/>
</dbReference>
<comment type="catalytic activity">
    <reaction evidence="14">
        <text>1-hexadecanoyl-sn-glycero-3-phosphocholine(in) + Na(+)(in) = 1-hexadecanoyl-sn-glycero-3-phosphocholine(out) + Na(+)(out)</text>
        <dbReference type="Rhea" id="RHEA:43864"/>
        <dbReference type="ChEBI" id="CHEBI:29101"/>
        <dbReference type="ChEBI" id="CHEBI:72998"/>
    </reaction>
</comment>
<dbReference type="GO" id="GO:0140348">
    <property type="term" value="F:lysophosphatidylcholine flippase activity"/>
    <property type="evidence" value="ECO:0007669"/>
    <property type="project" value="Ensembl"/>
</dbReference>
<keyword evidence="6 19" id="KW-0812">Transmembrane</keyword>
<dbReference type="GO" id="GO:0005789">
    <property type="term" value="C:endoplasmic reticulum membrane"/>
    <property type="evidence" value="ECO:0007669"/>
    <property type="project" value="UniProtKB-SubCell"/>
</dbReference>
<dbReference type="GO" id="GO:0051978">
    <property type="term" value="F:lysophospholipid:sodium symporter activity"/>
    <property type="evidence" value="ECO:0007669"/>
    <property type="project" value="Ensembl"/>
</dbReference>
<dbReference type="GO" id="GO:0021766">
    <property type="term" value="P:hippocampus development"/>
    <property type="evidence" value="ECO:0007669"/>
    <property type="project" value="Ensembl"/>
</dbReference>
<evidence type="ECO:0000256" key="10">
    <source>
        <dbReference type="ARBA" id="ARBA00023055"/>
    </source>
</evidence>
<evidence type="ECO:0000256" key="19">
    <source>
        <dbReference type="SAM" id="Phobius"/>
    </source>
</evidence>
<evidence type="ECO:0000256" key="1">
    <source>
        <dbReference type="ARBA" id="ARBA00004477"/>
    </source>
</evidence>
<dbReference type="GO" id="GO:0150178">
    <property type="term" value="P:regulation of phosphatidylserine metabolic process"/>
    <property type="evidence" value="ECO:0007669"/>
    <property type="project" value="Ensembl"/>
</dbReference>
<proteinExistence type="inferred from homology"/>
<dbReference type="Pfam" id="PF13347">
    <property type="entry name" value="MFS_2"/>
    <property type="match status" value="1"/>
</dbReference>
<comment type="similarity">
    <text evidence="3">Belongs to the major facilitator superfamily.</text>
</comment>
<protein>
    <submittedName>
        <fullName evidence="20">MFSD2 lysolipid transporter A, lysophospholipid</fullName>
    </submittedName>
</protein>
<feature type="transmembrane region" description="Helical" evidence="19">
    <location>
        <begin position="503"/>
        <end position="525"/>
    </location>
</feature>
<dbReference type="GO" id="GO:0035845">
    <property type="term" value="P:photoreceptor cell outer segment organization"/>
    <property type="evidence" value="ECO:0007669"/>
    <property type="project" value="Ensembl"/>
</dbReference>
<evidence type="ECO:0000256" key="15">
    <source>
        <dbReference type="ARBA" id="ARBA00035930"/>
    </source>
</evidence>
<dbReference type="GO" id="GO:0034379">
    <property type="term" value="P:very-low-density lipoprotein particle assembly"/>
    <property type="evidence" value="ECO:0007669"/>
    <property type="project" value="Ensembl"/>
</dbReference>
<dbReference type="GO" id="GO:0008594">
    <property type="term" value="P:photoreceptor cell morphogenesis"/>
    <property type="evidence" value="ECO:0007669"/>
    <property type="project" value="Ensembl"/>
</dbReference>
<dbReference type="GO" id="GO:0009267">
    <property type="term" value="P:cellular response to starvation"/>
    <property type="evidence" value="ECO:0007669"/>
    <property type="project" value="Ensembl"/>
</dbReference>
<evidence type="ECO:0000256" key="9">
    <source>
        <dbReference type="ARBA" id="ARBA00022989"/>
    </source>
</evidence>
<dbReference type="InterPro" id="IPR039672">
    <property type="entry name" value="MFS_2"/>
</dbReference>
<feature type="transmembrane region" description="Helical" evidence="19">
    <location>
        <begin position="408"/>
        <end position="428"/>
    </location>
</feature>
<evidence type="ECO:0000256" key="7">
    <source>
        <dbReference type="ARBA" id="ARBA00022824"/>
    </source>
</evidence>
<dbReference type="FunFam" id="1.20.1250.20:FF:000351">
    <property type="entry name" value="sodium-dependent lysophosphatidylcholine symporter 1 isoform X4"/>
    <property type="match status" value="1"/>
</dbReference>
<name>A0A8C0JT23_CANLU</name>
<dbReference type="GO" id="GO:0060042">
    <property type="term" value="P:retina morphogenesis in camera-type eye"/>
    <property type="evidence" value="ECO:0007669"/>
    <property type="project" value="Ensembl"/>
</dbReference>
<dbReference type="GO" id="GO:0003406">
    <property type="term" value="P:retinal pigment epithelium development"/>
    <property type="evidence" value="ECO:0007669"/>
    <property type="project" value="Ensembl"/>
</dbReference>
<evidence type="ECO:0000256" key="6">
    <source>
        <dbReference type="ARBA" id="ARBA00022692"/>
    </source>
</evidence>
<feature type="transmembrane region" description="Helical" evidence="19">
    <location>
        <begin position="545"/>
        <end position="569"/>
    </location>
</feature>
<dbReference type="GO" id="GO:0150172">
    <property type="term" value="P:regulation of phosphatidylcholine metabolic process"/>
    <property type="evidence" value="ECO:0007669"/>
    <property type="project" value="Ensembl"/>
</dbReference>
<accession>A0A8C0JT23</accession>
<comment type="catalytic activity">
    <reaction evidence="18">
        <text>a 1-acyl-sn-glycero-3-phosphoethanolamine(in) + Na(+)(in) = a 1-acyl-sn-glycero-3-phosphoethanolamine(out) + Na(+)(out)</text>
        <dbReference type="Rhea" id="RHEA:43868"/>
        <dbReference type="ChEBI" id="CHEBI:29101"/>
        <dbReference type="ChEBI" id="CHEBI:64381"/>
    </reaction>
</comment>
<dbReference type="GO" id="GO:0061744">
    <property type="term" value="P:motor behavior"/>
    <property type="evidence" value="ECO:0007669"/>
    <property type="project" value="Ensembl"/>
</dbReference>
<evidence type="ECO:0000256" key="4">
    <source>
        <dbReference type="ARBA" id="ARBA00022448"/>
    </source>
</evidence>
<dbReference type="GO" id="GO:0050773">
    <property type="term" value="P:regulation of dendrite development"/>
    <property type="evidence" value="ECO:0007669"/>
    <property type="project" value="Ensembl"/>
</dbReference>
<reference evidence="20" key="1">
    <citation type="submission" date="2025-08" db="UniProtKB">
        <authorList>
            <consortium name="Ensembl"/>
        </authorList>
    </citation>
    <scope>IDENTIFICATION</scope>
</reference>
<dbReference type="GO" id="GO:0150011">
    <property type="term" value="P:regulation of neuron projection arborization"/>
    <property type="evidence" value="ECO:0007669"/>
    <property type="project" value="Ensembl"/>
</dbReference>
<dbReference type="PANTHER" id="PTHR11328">
    <property type="entry name" value="MAJOR FACILITATOR SUPERFAMILY DOMAIN-CONTAINING PROTEIN"/>
    <property type="match status" value="1"/>
</dbReference>
<dbReference type="GO" id="GO:0010867">
    <property type="term" value="P:positive regulation of triglyceride biosynthetic process"/>
    <property type="evidence" value="ECO:0007669"/>
    <property type="project" value="Ensembl"/>
</dbReference>
<dbReference type="GO" id="GO:0036464">
    <property type="term" value="C:cytoplasmic ribonucleoprotein granule"/>
    <property type="evidence" value="ECO:0007669"/>
    <property type="project" value="Ensembl"/>
</dbReference>
<evidence type="ECO:0000256" key="14">
    <source>
        <dbReference type="ARBA" id="ARBA00035893"/>
    </source>
</evidence>
<comment type="catalytic activity">
    <reaction evidence="17">
        <text>a 1-acyl-sn-glycero-3-phosphocholine(in) + Na(+)(in) = a 1-acyl-sn-glycero-3-phosphocholine(out) + Na(+)(out)</text>
        <dbReference type="Rhea" id="RHEA:44376"/>
        <dbReference type="ChEBI" id="CHEBI:29101"/>
        <dbReference type="ChEBI" id="CHEBI:58168"/>
    </reaction>
</comment>
<reference evidence="20" key="2">
    <citation type="submission" date="2025-09" db="UniProtKB">
        <authorList>
            <consortium name="Ensembl"/>
        </authorList>
    </citation>
    <scope>IDENTIFICATION</scope>
</reference>
<dbReference type="GeneTree" id="ENSGT00390000005318"/>
<dbReference type="GO" id="GO:0040014">
    <property type="term" value="P:regulation of multicellular organism growth"/>
    <property type="evidence" value="ECO:0007669"/>
    <property type="project" value="Ensembl"/>
</dbReference>
<keyword evidence="4" id="KW-0813">Transport</keyword>
<keyword evidence="10" id="KW-0445">Lipid transport</keyword>
<evidence type="ECO:0000256" key="16">
    <source>
        <dbReference type="ARBA" id="ARBA00036185"/>
    </source>
</evidence>
<comment type="catalytic activity">
    <reaction evidence="15">
        <text>1-(9Z-octadecenoyl)-sn-glycero-3-phosphocholine(in) + Na(+)(in) = 1-(9Z-octadecenoyl)-sn-glycero-3-phosphocholine(out) + Na(+)(out)</text>
        <dbReference type="Rhea" id="RHEA:43856"/>
        <dbReference type="ChEBI" id="CHEBI:28610"/>
        <dbReference type="ChEBI" id="CHEBI:29101"/>
    </reaction>
</comment>
<feature type="transmembrane region" description="Helical" evidence="19">
    <location>
        <begin position="370"/>
        <end position="388"/>
    </location>
</feature>
<dbReference type="Proteomes" id="UP000694391">
    <property type="component" value="Unplaced"/>
</dbReference>
<dbReference type="Ensembl" id="ENSCAFT00020005422.1">
    <property type="protein sequence ID" value="ENSCAFP00020004688.1"/>
    <property type="gene ID" value="ENSCAFG00020003855.1"/>
</dbReference>
<keyword evidence="13" id="KW-0325">Glycoprotein</keyword>
<evidence type="ECO:0000313" key="21">
    <source>
        <dbReference type="Proteomes" id="UP000694391"/>
    </source>
</evidence>
<evidence type="ECO:0000256" key="3">
    <source>
        <dbReference type="ARBA" id="ARBA00008335"/>
    </source>
</evidence>
<dbReference type="GO" id="GO:0150175">
    <property type="term" value="P:regulation of phosphatidylethanolamine metabolic process"/>
    <property type="evidence" value="ECO:0007669"/>
    <property type="project" value="Ensembl"/>
</dbReference>
<dbReference type="GO" id="GO:0140329">
    <property type="term" value="P:lysophospholipid translocation"/>
    <property type="evidence" value="ECO:0007669"/>
    <property type="project" value="Ensembl"/>
</dbReference>
<keyword evidence="21" id="KW-1185">Reference proteome</keyword>
<dbReference type="GO" id="GO:1901480">
    <property type="term" value="F:oleate transmembrane transporter activity"/>
    <property type="evidence" value="ECO:0007669"/>
    <property type="project" value="Ensembl"/>
</dbReference>
<keyword evidence="8" id="KW-0769">Symport</keyword>
<dbReference type="GO" id="GO:0060856">
    <property type="term" value="P:establishment of blood-brain barrier"/>
    <property type="evidence" value="ECO:0007669"/>
    <property type="project" value="Ensembl"/>
</dbReference>
<keyword evidence="11 19" id="KW-0472">Membrane</keyword>
<keyword evidence="5" id="KW-1003">Cell membrane</keyword>
<dbReference type="Gene3D" id="1.20.1250.20">
    <property type="entry name" value="MFS general substrate transporter like domains"/>
    <property type="match status" value="1"/>
</dbReference>
<evidence type="ECO:0000256" key="12">
    <source>
        <dbReference type="ARBA" id="ARBA00023157"/>
    </source>
</evidence>
<dbReference type="PANTHER" id="PTHR11328:SF29">
    <property type="entry name" value="SODIUM-DEPENDENT LYSOPHOSPHATIDYLCHOLINE SYMPORTER 1"/>
    <property type="match status" value="1"/>
</dbReference>